<feature type="region of interest" description="Disordered" evidence="1">
    <location>
        <begin position="465"/>
        <end position="546"/>
    </location>
</feature>
<proteinExistence type="predicted"/>
<dbReference type="Proteomes" id="UP000701801">
    <property type="component" value="Unassembled WGS sequence"/>
</dbReference>
<dbReference type="OrthoDB" id="10332450at2759"/>
<dbReference type="EMBL" id="CAJVRM010000374">
    <property type="protein sequence ID" value="CAG8980282.1"/>
    <property type="molecule type" value="Genomic_DNA"/>
</dbReference>
<reference evidence="2" key="1">
    <citation type="submission" date="2021-07" db="EMBL/GenBank/DDBJ databases">
        <authorList>
            <person name="Durling M."/>
        </authorList>
    </citation>
    <scope>NUCLEOTIDE SEQUENCE</scope>
</reference>
<protein>
    <submittedName>
        <fullName evidence="2">Uncharacterized protein</fullName>
    </submittedName>
</protein>
<feature type="compositionally biased region" description="Polar residues" evidence="1">
    <location>
        <begin position="297"/>
        <end position="311"/>
    </location>
</feature>
<feature type="region of interest" description="Disordered" evidence="1">
    <location>
        <begin position="297"/>
        <end position="448"/>
    </location>
</feature>
<sequence length="546" mass="60782">MGNQSSTPTPTSPSPFEDFEEILPSEALEHPKPNHSTPSEATTITTPDLEKLYKFSESLLQQHTHALSTIRTHETEKLLTQLSLQDLATKQDHIHTLCTRLAAAHSLDSPVGIPEEGILSYMLDCIENLQRPLDTLDAKLEDTPKTASLSRKILARVTHLEDALLRDTEDLQQDGILGYLGDEIFNLIQQVASFSERFEGFGGHLRDVEERMSYLHSRVDTSVKSLAEIREMQTRIGDQIVEAEGNVRNSFFAFQDEMNQRLGVLEGRVESLGTLKPSQSMSEFVDERFETHLSSLREVSNLNSTHRTSSGLEPVKPPSNPRTSRTSLGEKLRERSKIKKTLPVARVPPANPSSPHEPSPERLIIFDSPSENTPPSFPEQASPKRKFHHEPTSKDSQISSPIDRDTASPNPQPVTYIDCTIRTKPTSQKDLPPFIPPSKASPNQSPSQSLPICLLTAVPFPSSPHFPEDTDPFSDLSINPTPAAFSNPIARKRSTSPANNPTTEPQVDPPFLATKPPSHTHQRNRHQDLIWNQWAPPPSYKKPSLG</sequence>
<feature type="compositionally biased region" description="Polar residues" evidence="1">
    <location>
        <begin position="495"/>
        <end position="505"/>
    </location>
</feature>
<organism evidence="2 3">
    <name type="scientific">Hymenoscyphus albidus</name>
    <dbReference type="NCBI Taxonomy" id="595503"/>
    <lineage>
        <taxon>Eukaryota</taxon>
        <taxon>Fungi</taxon>
        <taxon>Dikarya</taxon>
        <taxon>Ascomycota</taxon>
        <taxon>Pezizomycotina</taxon>
        <taxon>Leotiomycetes</taxon>
        <taxon>Helotiales</taxon>
        <taxon>Helotiaceae</taxon>
        <taxon>Hymenoscyphus</taxon>
    </lineage>
</organism>
<evidence type="ECO:0000313" key="3">
    <source>
        <dbReference type="Proteomes" id="UP000701801"/>
    </source>
</evidence>
<comment type="caution">
    <text evidence="2">The sequence shown here is derived from an EMBL/GenBank/DDBJ whole genome shotgun (WGS) entry which is preliminary data.</text>
</comment>
<evidence type="ECO:0000256" key="1">
    <source>
        <dbReference type="SAM" id="MobiDB-lite"/>
    </source>
</evidence>
<name>A0A9N9QAA2_9HELO</name>
<gene>
    <name evidence="2" type="ORF">HYALB_00008902</name>
</gene>
<accession>A0A9N9QAA2</accession>
<feature type="compositionally biased region" description="Polar residues" evidence="1">
    <location>
        <begin position="34"/>
        <end position="44"/>
    </location>
</feature>
<dbReference type="AlphaFoldDB" id="A0A9N9QAA2"/>
<feature type="region of interest" description="Disordered" evidence="1">
    <location>
        <begin position="1"/>
        <end position="44"/>
    </location>
</feature>
<evidence type="ECO:0000313" key="2">
    <source>
        <dbReference type="EMBL" id="CAG8980282.1"/>
    </source>
</evidence>
<keyword evidence="3" id="KW-1185">Reference proteome</keyword>